<dbReference type="InterPro" id="IPR045913">
    <property type="entry name" value="TBC20/Gyp8-like"/>
</dbReference>
<keyword evidence="6" id="KW-1185">Reference proteome</keyword>
<gene>
    <name evidence="5" type="ORF">PPROV_000361900</name>
</gene>
<dbReference type="GO" id="GO:0005789">
    <property type="term" value="C:endoplasmic reticulum membrane"/>
    <property type="evidence" value="ECO:0007669"/>
    <property type="project" value="TreeGrafter"/>
</dbReference>
<evidence type="ECO:0000313" key="6">
    <source>
        <dbReference type="Proteomes" id="UP000660262"/>
    </source>
</evidence>
<dbReference type="AlphaFoldDB" id="A0A830HIJ4"/>
<dbReference type="PROSITE" id="PS50086">
    <property type="entry name" value="TBC_RABGAP"/>
    <property type="match status" value="1"/>
</dbReference>
<dbReference type="Proteomes" id="UP000660262">
    <property type="component" value="Unassembled WGS sequence"/>
</dbReference>
<keyword evidence="3" id="KW-0472">Membrane</keyword>
<reference evidence="5" key="1">
    <citation type="submission" date="2020-10" db="EMBL/GenBank/DDBJ databases">
        <title>Unveiling of a novel bifunctional photoreceptor, Dualchrome1, isolated from a cosmopolitan green alga.</title>
        <authorList>
            <person name="Suzuki S."/>
            <person name="Kawachi M."/>
        </authorList>
    </citation>
    <scope>NUCLEOTIDE SEQUENCE</scope>
    <source>
        <strain evidence="5">NIES 2893</strain>
    </source>
</reference>
<accession>A0A830HIJ4</accession>
<dbReference type="SUPFAM" id="SSF47923">
    <property type="entry name" value="Ypt/Rab-GAP domain of gyp1p"/>
    <property type="match status" value="2"/>
</dbReference>
<name>A0A830HIJ4_9CHLO</name>
<comment type="caution">
    <text evidence="5">The sequence shown here is derived from an EMBL/GenBank/DDBJ whole genome shotgun (WGS) entry which is preliminary data.</text>
</comment>
<organism evidence="5 6">
    <name type="scientific">Pycnococcus provasolii</name>
    <dbReference type="NCBI Taxonomy" id="41880"/>
    <lineage>
        <taxon>Eukaryota</taxon>
        <taxon>Viridiplantae</taxon>
        <taxon>Chlorophyta</taxon>
        <taxon>Pseudoscourfieldiophyceae</taxon>
        <taxon>Pseudoscourfieldiales</taxon>
        <taxon>Pycnococcaceae</taxon>
        <taxon>Pycnococcus</taxon>
    </lineage>
</organism>
<feature type="region of interest" description="Disordered" evidence="2">
    <location>
        <begin position="67"/>
        <end position="91"/>
    </location>
</feature>
<protein>
    <recommendedName>
        <fullName evidence="4">Rab-GAP TBC domain-containing protein</fullName>
    </recommendedName>
</protein>
<evidence type="ECO:0000313" key="5">
    <source>
        <dbReference type="EMBL" id="GHP04867.1"/>
    </source>
</evidence>
<dbReference type="Pfam" id="PF00566">
    <property type="entry name" value="RabGAP-TBC"/>
    <property type="match status" value="1"/>
</dbReference>
<sequence>MATTKTAQDTARAVNAILDHVDAATEAESRRIALRDLRRISAVRGLATQAIRRRAWPVLLGCTTSFDTPSSSAASTAPSQPPPKDRQPHRDSRVVECDVARSLVHFSDVAYSGDEELAERRRQLTWILDSCCEEHVDDVYYYQGLHDIAGVLLLVVEDAKLAKRLLTRLCLHHLRDCTRPALDDVLDALQLVPALLRRHDPQLAEALADAEVPPHFALSWLLTWFSHGCATLAEAARLFDLLLGGHPLMPLYVGVVAMSQPACRRRLLECKASAQADDPDFWQSQAMAHMHKALTSLAIPGSTGADTLARLAFALYKRHPPEKLDGYRTFIGPLAAARLFPFEGRWRDATPVAEQRRYAALRARRQKTGHWNGLEPRWLTWLASAARKPGAPLALTGAAALGVWLVVPSRVDSGGGGGAAASKRWAAAGWAIIGAAVAVGTAAMTFSDDFTFDFDL</sequence>
<evidence type="ECO:0000256" key="3">
    <source>
        <dbReference type="SAM" id="Phobius"/>
    </source>
</evidence>
<evidence type="ECO:0000256" key="1">
    <source>
        <dbReference type="ARBA" id="ARBA00022468"/>
    </source>
</evidence>
<dbReference type="OrthoDB" id="206700at2759"/>
<proteinExistence type="predicted"/>
<evidence type="ECO:0000256" key="2">
    <source>
        <dbReference type="SAM" id="MobiDB-lite"/>
    </source>
</evidence>
<dbReference type="PANTHER" id="PTHR20913:SF7">
    <property type="entry name" value="RE60063P"/>
    <property type="match status" value="1"/>
</dbReference>
<dbReference type="GO" id="GO:0006888">
    <property type="term" value="P:endoplasmic reticulum to Golgi vesicle-mediated transport"/>
    <property type="evidence" value="ECO:0007669"/>
    <property type="project" value="TreeGrafter"/>
</dbReference>
<dbReference type="EMBL" id="BNJQ01000008">
    <property type="protein sequence ID" value="GHP04867.1"/>
    <property type="molecule type" value="Genomic_DNA"/>
</dbReference>
<dbReference type="Gene3D" id="1.10.8.1310">
    <property type="match status" value="1"/>
</dbReference>
<feature type="compositionally biased region" description="Low complexity" evidence="2">
    <location>
        <begin position="67"/>
        <end position="78"/>
    </location>
</feature>
<dbReference type="InterPro" id="IPR000195">
    <property type="entry name" value="Rab-GAP-TBC_dom"/>
</dbReference>
<dbReference type="SMART" id="SM00164">
    <property type="entry name" value="TBC"/>
    <property type="match status" value="1"/>
</dbReference>
<dbReference type="Gene3D" id="1.10.472.80">
    <property type="entry name" value="Ypt/Rab-GAP domain of gyp1p, domain 3"/>
    <property type="match status" value="1"/>
</dbReference>
<dbReference type="PANTHER" id="PTHR20913">
    <property type="entry name" value="TBC1 DOMAIN FAMILY MEMBER 20/GTPASE"/>
    <property type="match status" value="1"/>
</dbReference>
<dbReference type="InterPro" id="IPR035969">
    <property type="entry name" value="Rab-GAP_TBC_sf"/>
</dbReference>
<feature type="domain" description="Rab-GAP TBC" evidence="4">
    <location>
        <begin position="46"/>
        <end position="246"/>
    </location>
</feature>
<dbReference type="GO" id="GO:0005096">
    <property type="term" value="F:GTPase activator activity"/>
    <property type="evidence" value="ECO:0007669"/>
    <property type="project" value="UniProtKB-KW"/>
</dbReference>
<keyword evidence="1" id="KW-0343">GTPase activation</keyword>
<keyword evidence="3" id="KW-0812">Transmembrane</keyword>
<keyword evidence="3" id="KW-1133">Transmembrane helix</keyword>
<feature type="transmembrane region" description="Helical" evidence="3">
    <location>
        <begin position="427"/>
        <end position="446"/>
    </location>
</feature>
<evidence type="ECO:0000259" key="4">
    <source>
        <dbReference type="PROSITE" id="PS50086"/>
    </source>
</evidence>